<protein>
    <submittedName>
        <fullName evidence="7">HlyD family secretion protein</fullName>
    </submittedName>
</protein>
<feature type="domain" description="CusB-like beta-barrel" evidence="6">
    <location>
        <begin position="285"/>
        <end position="330"/>
    </location>
</feature>
<dbReference type="Gene3D" id="1.10.287.470">
    <property type="entry name" value="Helix hairpin bin"/>
    <property type="match status" value="2"/>
</dbReference>
<dbReference type="RefSeq" id="WP_408156021.1">
    <property type="nucleotide sequence ID" value="NZ_JAQQFM010000003.1"/>
</dbReference>
<keyword evidence="8" id="KW-1185">Reference proteome</keyword>
<evidence type="ECO:0000313" key="8">
    <source>
        <dbReference type="Proteomes" id="UP001629246"/>
    </source>
</evidence>
<dbReference type="InterPro" id="IPR058625">
    <property type="entry name" value="MdtA-like_BSH"/>
</dbReference>
<feature type="coiled-coil region" evidence="1">
    <location>
        <begin position="124"/>
        <end position="182"/>
    </location>
</feature>
<evidence type="ECO:0000259" key="4">
    <source>
        <dbReference type="Pfam" id="PF25876"/>
    </source>
</evidence>
<dbReference type="Proteomes" id="UP001629246">
    <property type="component" value="Unassembled WGS sequence"/>
</dbReference>
<keyword evidence="3" id="KW-1133">Transmembrane helix</keyword>
<dbReference type="PRINTS" id="PR01490">
    <property type="entry name" value="RTXTOXIND"/>
</dbReference>
<feature type="transmembrane region" description="Helical" evidence="3">
    <location>
        <begin position="45"/>
        <end position="62"/>
    </location>
</feature>
<feature type="coiled-coil region" evidence="1">
    <location>
        <begin position="211"/>
        <end position="245"/>
    </location>
</feature>
<feature type="region of interest" description="Disordered" evidence="2">
    <location>
        <begin position="1"/>
        <end position="36"/>
    </location>
</feature>
<dbReference type="EMBL" id="JAQQFM010000003">
    <property type="protein sequence ID" value="MFL9923910.1"/>
    <property type="molecule type" value="Genomic_DNA"/>
</dbReference>
<dbReference type="InterPro" id="IPR058792">
    <property type="entry name" value="Beta-barrel_RND_2"/>
</dbReference>
<evidence type="ECO:0000256" key="3">
    <source>
        <dbReference type="SAM" id="Phobius"/>
    </source>
</evidence>
<dbReference type="InterPro" id="IPR058624">
    <property type="entry name" value="MdtA-like_HH"/>
</dbReference>
<proteinExistence type="predicted"/>
<dbReference type="Pfam" id="PF25876">
    <property type="entry name" value="HH_MFP_RND"/>
    <property type="match status" value="1"/>
</dbReference>
<dbReference type="Pfam" id="PF25954">
    <property type="entry name" value="Beta-barrel_RND_2"/>
    <property type="match status" value="1"/>
</dbReference>
<dbReference type="Gene3D" id="2.40.50.100">
    <property type="match status" value="1"/>
</dbReference>
<evidence type="ECO:0000256" key="1">
    <source>
        <dbReference type="SAM" id="Coils"/>
    </source>
</evidence>
<sequence length="404" mass="43595">MTEQATATVPEAAVSTPTTPAHKQAGAEINGAKHKTSHKTSRARIAKLVVVLAVLIAAGIYLEHWLSVGRYMESTDDAYVGGDITVIAPKVAANIERVLVTDNQQVRAGELLVKLDDRDYRTALARAEAQVAAQQAALENIDAERRLQYAVIEQAQAGARAVNAETERARDDQNRYRNLSEKAVVSLQSFQKADADYKQARANGQKALAALHAAQAQLDVLAAQKQRTQAALAQANAERDMAQLNLGYTELRAPVDGVIGNRRARAGAYATIGAQLLSVVPEQGLWVDANFKESQIAQFQAGMPVTIHADVLPGRVFHGHLLSLAPATGAQFSVLPAENATGNFTKIVQRVPVRVMLDGEDARLGKLRPGLSVTAEVDQRESSKSQAQARQERADEDAVRPRRS</sequence>
<dbReference type="PANTHER" id="PTHR30386:SF24">
    <property type="entry name" value="MULTIDRUG RESISTANCE EFFLUX PUMP"/>
    <property type="match status" value="1"/>
</dbReference>
<name>A0ABW9A7H0_9BURK</name>
<dbReference type="PANTHER" id="PTHR30386">
    <property type="entry name" value="MEMBRANE FUSION SUBUNIT OF EMRAB-TOLC MULTIDRUG EFFLUX PUMP"/>
    <property type="match status" value="1"/>
</dbReference>
<evidence type="ECO:0000313" key="7">
    <source>
        <dbReference type="EMBL" id="MFL9923910.1"/>
    </source>
</evidence>
<dbReference type="Gene3D" id="2.40.30.170">
    <property type="match status" value="1"/>
</dbReference>
<accession>A0ABW9A7H0</accession>
<feature type="domain" description="Multidrug resistance protein MdtA-like alpha-helical hairpin" evidence="4">
    <location>
        <begin position="154"/>
        <end position="219"/>
    </location>
</feature>
<evidence type="ECO:0000256" key="2">
    <source>
        <dbReference type="SAM" id="MobiDB-lite"/>
    </source>
</evidence>
<organism evidence="7 8">
    <name type="scientific">Herbaspirillum lusitanum</name>
    <dbReference type="NCBI Taxonomy" id="213312"/>
    <lineage>
        <taxon>Bacteria</taxon>
        <taxon>Pseudomonadati</taxon>
        <taxon>Pseudomonadota</taxon>
        <taxon>Betaproteobacteria</taxon>
        <taxon>Burkholderiales</taxon>
        <taxon>Oxalobacteraceae</taxon>
        <taxon>Herbaspirillum</taxon>
    </lineage>
</organism>
<evidence type="ECO:0000259" key="6">
    <source>
        <dbReference type="Pfam" id="PF25954"/>
    </source>
</evidence>
<feature type="compositionally biased region" description="Basic and acidic residues" evidence="2">
    <location>
        <begin position="390"/>
        <end position="404"/>
    </location>
</feature>
<dbReference type="InterPro" id="IPR050739">
    <property type="entry name" value="MFP"/>
</dbReference>
<dbReference type="SUPFAM" id="SSF111369">
    <property type="entry name" value="HlyD-like secretion proteins"/>
    <property type="match status" value="2"/>
</dbReference>
<keyword evidence="3" id="KW-0812">Transmembrane</keyword>
<gene>
    <name evidence="7" type="ORF">PQR62_06535</name>
</gene>
<keyword evidence="3" id="KW-0472">Membrane</keyword>
<feature type="region of interest" description="Disordered" evidence="2">
    <location>
        <begin position="373"/>
        <end position="404"/>
    </location>
</feature>
<evidence type="ECO:0000259" key="5">
    <source>
        <dbReference type="Pfam" id="PF25917"/>
    </source>
</evidence>
<comment type="caution">
    <text evidence="7">The sequence shown here is derived from an EMBL/GenBank/DDBJ whole genome shotgun (WGS) entry which is preliminary data.</text>
</comment>
<reference evidence="7 8" key="1">
    <citation type="journal article" date="2024" name="Chem. Sci.">
        <title>Discovery of megapolipeptins by genome mining of a Burkholderiales bacteria collection.</title>
        <authorList>
            <person name="Paulo B.S."/>
            <person name="Recchia M.J.J."/>
            <person name="Lee S."/>
            <person name="Fergusson C.H."/>
            <person name="Romanowski S.B."/>
            <person name="Hernandez A."/>
            <person name="Krull N."/>
            <person name="Liu D.Y."/>
            <person name="Cavanagh H."/>
            <person name="Bos A."/>
            <person name="Gray C.A."/>
            <person name="Murphy B.T."/>
            <person name="Linington R.G."/>
            <person name="Eustaquio A.S."/>
        </authorList>
    </citation>
    <scope>NUCLEOTIDE SEQUENCE [LARGE SCALE GENOMIC DNA]</scope>
    <source>
        <strain evidence="7 8">RL21-008-BIB-A</strain>
    </source>
</reference>
<dbReference type="Pfam" id="PF25917">
    <property type="entry name" value="BSH_RND"/>
    <property type="match status" value="1"/>
</dbReference>
<keyword evidence="1" id="KW-0175">Coiled coil</keyword>
<feature type="domain" description="Multidrug resistance protein MdtA-like barrel-sandwich hybrid" evidence="5">
    <location>
        <begin position="87"/>
        <end position="280"/>
    </location>
</feature>